<name>A0A7Z0ITL2_9ACTN</name>
<feature type="region of interest" description="Disordered" evidence="1">
    <location>
        <begin position="273"/>
        <end position="323"/>
    </location>
</feature>
<evidence type="ECO:0000256" key="1">
    <source>
        <dbReference type="SAM" id="MobiDB-lite"/>
    </source>
</evidence>
<gene>
    <name evidence="3" type="ORF">BJ988_003581</name>
</gene>
<evidence type="ECO:0000313" key="4">
    <source>
        <dbReference type="Proteomes" id="UP000564496"/>
    </source>
</evidence>
<organism evidence="3 4">
    <name type="scientific">Nocardioides panzhihuensis</name>
    <dbReference type="NCBI Taxonomy" id="860243"/>
    <lineage>
        <taxon>Bacteria</taxon>
        <taxon>Bacillati</taxon>
        <taxon>Actinomycetota</taxon>
        <taxon>Actinomycetes</taxon>
        <taxon>Propionibacteriales</taxon>
        <taxon>Nocardioidaceae</taxon>
        <taxon>Nocardioides</taxon>
    </lineage>
</organism>
<accession>A0A7Z0ITL2</accession>
<keyword evidence="4" id="KW-1185">Reference proteome</keyword>
<dbReference type="RefSeq" id="WP_179659240.1">
    <property type="nucleotide sequence ID" value="NZ_JACBZR010000001.1"/>
</dbReference>
<dbReference type="Proteomes" id="UP000564496">
    <property type="component" value="Unassembled WGS sequence"/>
</dbReference>
<dbReference type="GO" id="GO:0016491">
    <property type="term" value="F:oxidoreductase activity"/>
    <property type="evidence" value="ECO:0007669"/>
    <property type="project" value="InterPro"/>
</dbReference>
<evidence type="ECO:0000259" key="2">
    <source>
        <dbReference type="Pfam" id="PF09995"/>
    </source>
</evidence>
<comment type="caution">
    <text evidence="3">The sequence shown here is derived from an EMBL/GenBank/DDBJ whole genome shotgun (WGS) entry which is preliminary data.</text>
</comment>
<dbReference type="EMBL" id="JACBZR010000001">
    <property type="protein sequence ID" value="NYI78933.1"/>
    <property type="molecule type" value="Genomic_DNA"/>
</dbReference>
<feature type="domain" description="ER-bound oxygenase mpaB/mpaB'/Rubber oxygenase catalytic" evidence="2">
    <location>
        <begin position="40"/>
        <end position="251"/>
    </location>
</feature>
<sequence length="323" mass="35800">MSELNPETDYAEIVRLSTLYRVNDLQLAWFYAVGTPAAGIAPAVIDSVWREGKGTYNTEPNRRRDDSVDHLMMWFEHGPSDAVTIASVDTVNKYHAHFARTYPEGFAQSDDYIYILCLNATLFHTAALQLRLPGFTAKQKRAAWIFWSQLADHFTLGTTGEKASDLSGFPTDFDAMVELVESYQERPWPVHAAGHESTISAIENFACTWFPRPLRPFGRALITTFLSPHVRRAHDIKPAPWPLAVAARAFMWSGIVFSTYIARDPHETLLDRRRATSAESQGSGVDAAVHRKAGRSGPNGAMTGLCPHRPATGNPAAQQATSL</sequence>
<dbReference type="Pfam" id="PF09995">
    <property type="entry name" value="MPAB_Lcp_cat"/>
    <property type="match status" value="1"/>
</dbReference>
<proteinExistence type="predicted"/>
<evidence type="ECO:0000313" key="3">
    <source>
        <dbReference type="EMBL" id="NYI78933.1"/>
    </source>
</evidence>
<protein>
    <recommendedName>
        <fullName evidence="2">ER-bound oxygenase mpaB/mpaB'/Rubber oxygenase catalytic domain-containing protein</fullName>
    </recommendedName>
</protein>
<dbReference type="InterPro" id="IPR018713">
    <property type="entry name" value="MPAB/Lcp_cat_dom"/>
</dbReference>
<dbReference type="AlphaFoldDB" id="A0A7Z0ITL2"/>
<reference evidence="3 4" key="1">
    <citation type="submission" date="2020-07" db="EMBL/GenBank/DDBJ databases">
        <title>Sequencing the genomes of 1000 actinobacteria strains.</title>
        <authorList>
            <person name="Klenk H.-P."/>
        </authorList>
    </citation>
    <scope>NUCLEOTIDE SEQUENCE [LARGE SCALE GENOMIC DNA]</scope>
    <source>
        <strain evidence="3 4">DSM 26487</strain>
    </source>
</reference>